<organism evidence="2 3">
    <name type="scientific">Mycena albidolilacea</name>
    <dbReference type="NCBI Taxonomy" id="1033008"/>
    <lineage>
        <taxon>Eukaryota</taxon>
        <taxon>Fungi</taxon>
        <taxon>Dikarya</taxon>
        <taxon>Basidiomycota</taxon>
        <taxon>Agaricomycotina</taxon>
        <taxon>Agaricomycetes</taxon>
        <taxon>Agaricomycetidae</taxon>
        <taxon>Agaricales</taxon>
        <taxon>Marasmiineae</taxon>
        <taxon>Mycenaceae</taxon>
        <taxon>Mycena</taxon>
    </lineage>
</organism>
<dbReference type="Proteomes" id="UP001218218">
    <property type="component" value="Unassembled WGS sequence"/>
</dbReference>
<sequence length="198" mass="22254">MSMARDDASDNSGLPDNLTAPDTGPHSRSTLAASFPTHFIPFQCPSSPVRAAQPKSKKSKGKGKTKLQQLKISYMEAMRELWNHELDANEKEAASVWRIISQSKCKVECEGIATLIRHSNAQGPSVYGKHFFVGCSQWSREQCWDHIYWEVLPNIDENTLDYLMKNNGKLPTTDDNINEQCVLMIHPQVGLGNCCMWV</sequence>
<proteinExistence type="predicted"/>
<dbReference type="EMBL" id="JARIHO010000095">
    <property type="protein sequence ID" value="KAJ7305682.1"/>
    <property type="molecule type" value="Genomic_DNA"/>
</dbReference>
<evidence type="ECO:0000313" key="2">
    <source>
        <dbReference type="EMBL" id="KAJ7305682.1"/>
    </source>
</evidence>
<dbReference type="AlphaFoldDB" id="A0AAD6Z3S4"/>
<name>A0AAD6Z3S4_9AGAR</name>
<feature type="region of interest" description="Disordered" evidence="1">
    <location>
        <begin position="1"/>
        <end position="31"/>
    </location>
</feature>
<feature type="compositionally biased region" description="Basic residues" evidence="1">
    <location>
        <begin position="55"/>
        <end position="65"/>
    </location>
</feature>
<feature type="region of interest" description="Disordered" evidence="1">
    <location>
        <begin position="45"/>
        <end position="66"/>
    </location>
</feature>
<reference evidence="2" key="1">
    <citation type="submission" date="2023-03" db="EMBL/GenBank/DDBJ databases">
        <title>Massive genome expansion in bonnet fungi (Mycena s.s.) driven by repeated elements and novel gene families across ecological guilds.</title>
        <authorList>
            <consortium name="Lawrence Berkeley National Laboratory"/>
            <person name="Harder C.B."/>
            <person name="Miyauchi S."/>
            <person name="Viragh M."/>
            <person name="Kuo A."/>
            <person name="Thoen E."/>
            <person name="Andreopoulos B."/>
            <person name="Lu D."/>
            <person name="Skrede I."/>
            <person name="Drula E."/>
            <person name="Henrissat B."/>
            <person name="Morin E."/>
            <person name="Kohler A."/>
            <person name="Barry K."/>
            <person name="LaButti K."/>
            <person name="Morin E."/>
            <person name="Salamov A."/>
            <person name="Lipzen A."/>
            <person name="Mereny Z."/>
            <person name="Hegedus B."/>
            <person name="Baldrian P."/>
            <person name="Stursova M."/>
            <person name="Weitz H."/>
            <person name="Taylor A."/>
            <person name="Grigoriev I.V."/>
            <person name="Nagy L.G."/>
            <person name="Martin F."/>
            <person name="Kauserud H."/>
        </authorList>
    </citation>
    <scope>NUCLEOTIDE SEQUENCE</scope>
    <source>
        <strain evidence="2">CBHHK002</strain>
    </source>
</reference>
<protein>
    <submittedName>
        <fullName evidence="2">Uncharacterized protein</fullName>
    </submittedName>
</protein>
<comment type="caution">
    <text evidence="2">The sequence shown here is derived from an EMBL/GenBank/DDBJ whole genome shotgun (WGS) entry which is preliminary data.</text>
</comment>
<evidence type="ECO:0000256" key="1">
    <source>
        <dbReference type="SAM" id="MobiDB-lite"/>
    </source>
</evidence>
<evidence type="ECO:0000313" key="3">
    <source>
        <dbReference type="Proteomes" id="UP001218218"/>
    </source>
</evidence>
<gene>
    <name evidence="2" type="ORF">DFH08DRAFT_824983</name>
</gene>
<keyword evidence="3" id="KW-1185">Reference proteome</keyword>
<accession>A0AAD6Z3S4</accession>